<name>A0A9X1Y5I3_9BACL</name>
<keyword evidence="2" id="KW-1185">Reference proteome</keyword>
<reference evidence="1" key="1">
    <citation type="submission" date="2022-04" db="EMBL/GenBank/DDBJ databases">
        <authorList>
            <person name="Seo M.-J."/>
        </authorList>
    </citation>
    <scope>NUCLEOTIDE SEQUENCE</scope>
    <source>
        <strain evidence="1">MBLB2552</strain>
    </source>
</reference>
<sequence>MTQHIQAYFNTEDQVEGARITLRAYQINEVEAGHVSNEWGEDDRLQVPLLPLNNGVISASGANNPGIIPVPGTVRGVQSVLPVTVMGERYAGDSLNGERSEAVEGDRPMASESLIDTSDEPQGWKYVLSVRVKDSDYETVVRKLREQGAYIAEA</sequence>
<dbReference type="EMBL" id="JALPRK010000035">
    <property type="protein sequence ID" value="MCK8490031.1"/>
    <property type="molecule type" value="Genomic_DNA"/>
</dbReference>
<accession>A0A9X1Y5I3</accession>
<dbReference type="Proteomes" id="UP001139534">
    <property type="component" value="Unassembled WGS sequence"/>
</dbReference>
<organism evidence="1 2">
    <name type="scientific">Paenibacillus mellifer</name>
    <dbReference type="NCBI Taxonomy" id="2937794"/>
    <lineage>
        <taxon>Bacteria</taxon>
        <taxon>Bacillati</taxon>
        <taxon>Bacillota</taxon>
        <taxon>Bacilli</taxon>
        <taxon>Bacillales</taxon>
        <taxon>Paenibacillaceae</taxon>
        <taxon>Paenibacillus</taxon>
    </lineage>
</organism>
<proteinExistence type="predicted"/>
<gene>
    <name evidence="1" type="ORF">M0651_22980</name>
</gene>
<comment type="caution">
    <text evidence="1">The sequence shown here is derived from an EMBL/GenBank/DDBJ whole genome shotgun (WGS) entry which is preliminary data.</text>
</comment>
<evidence type="ECO:0000313" key="1">
    <source>
        <dbReference type="EMBL" id="MCK8490031.1"/>
    </source>
</evidence>
<dbReference type="RefSeq" id="WP_248553999.1">
    <property type="nucleotide sequence ID" value="NZ_JALPRK010000035.1"/>
</dbReference>
<protein>
    <submittedName>
        <fullName evidence="1">Uncharacterized protein</fullName>
    </submittedName>
</protein>
<evidence type="ECO:0000313" key="2">
    <source>
        <dbReference type="Proteomes" id="UP001139534"/>
    </source>
</evidence>
<dbReference type="AlphaFoldDB" id="A0A9X1Y5I3"/>